<dbReference type="InterPro" id="IPR000209">
    <property type="entry name" value="Peptidase_S8/S53_dom"/>
</dbReference>
<feature type="domain" description="Inhibitor I9" evidence="11">
    <location>
        <begin position="36"/>
        <end position="113"/>
    </location>
</feature>
<keyword evidence="6" id="KW-0325">Glycoprotein</keyword>
<keyword evidence="4 8" id="KW-0378">Hydrolase</keyword>
<organism evidence="13 14">
    <name type="scientific">Eutrema salsugineum</name>
    <name type="common">Saltwater cress</name>
    <name type="synonym">Sisymbrium salsugineum</name>
    <dbReference type="NCBI Taxonomy" id="72664"/>
    <lineage>
        <taxon>Eukaryota</taxon>
        <taxon>Viridiplantae</taxon>
        <taxon>Streptophyta</taxon>
        <taxon>Embryophyta</taxon>
        <taxon>Tracheophyta</taxon>
        <taxon>Spermatophyta</taxon>
        <taxon>Magnoliopsida</taxon>
        <taxon>eudicotyledons</taxon>
        <taxon>Gunneridae</taxon>
        <taxon>Pentapetalae</taxon>
        <taxon>rosids</taxon>
        <taxon>malvids</taxon>
        <taxon>Brassicales</taxon>
        <taxon>Brassicaceae</taxon>
        <taxon>Eutremeae</taxon>
        <taxon>Eutrema</taxon>
    </lineage>
</organism>
<feature type="domain" description="Subtilisin-like protease fibronectin type-III" evidence="12">
    <location>
        <begin position="577"/>
        <end position="678"/>
    </location>
</feature>
<dbReference type="AlphaFoldDB" id="V4N9I9"/>
<dbReference type="InterPro" id="IPR041469">
    <property type="entry name" value="Subtilisin-like_FN3"/>
</dbReference>
<dbReference type="InterPro" id="IPR023828">
    <property type="entry name" value="Peptidase_S8_Ser-AS"/>
</dbReference>
<feature type="domain" description="Peptidase S8/S53" evidence="10">
    <location>
        <begin position="137"/>
        <end position="543"/>
    </location>
</feature>
<evidence type="ECO:0000256" key="7">
    <source>
        <dbReference type="PIRSR" id="PIRSR615500-1"/>
    </source>
</evidence>
<feature type="chain" id="PRO_5004722269" evidence="9">
    <location>
        <begin position="26"/>
        <end position="688"/>
    </location>
</feature>
<dbReference type="OMA" id="TCAEDCM"/>
<evidence type="ECO:0000256" key="3">
    <source>
        <dbReference type="ARBA" id="ARBA00022729"/>
    </source>
</evidence>
<evidence type="ECO:0000256" key="5">
    <source>
        <dbReference type="ARBA" id="ARBA00022825"/>
    </source>
</evidence>
<dbReference type="InterPro" id="IPR036852">
    <property type="entry name" value="Peptidase_S8/S53_dom_sf"/>
</dbReference>
<keyword evidence="5 8" id="KW-0720">Serine protease</keyword>
<dbReference type="PROSITE" id="PS51892">
    <property type="entry name" value="SUBTILASE"/>
    <property type="match status" value="1"/>
</dbReference>
<dbReference type="Gene3D" id="2.60.40.2310">
    <property type="match status" value="1"/>
</dbReference>
<evidence type="ECO:0000259" key="10">
    <source>
        <dbReference type="Pfam" id="PF00082"/>
    </source>
</evidence>
<dbReference type="PANTHER" id="PTHR10795">
    <property type="entry name" value="PROPROTEIN CONVERTASE SUBTILISIN/KEXIN"/>
    <property type="match status" value="1"/>
</dbReference>
<proteinExistence type="inferred from homology"/>
<dbReference type="InterPro" id="IPR037045">
    <property type="entry name" value="S8pro/Inhibitor_I9_sf"/>
</dbReference>
<evidence type="ECO:0000259" key="11">
    <source>
        <dbReference type="Pfam" id="PF05922"/>
    </source>
</evidence>
<keyword evidence="3 9" id="KW-0732">Signal</keyword>
<evidence type="ECO:0000259" key="12">
    <source>
        <dbReference type="Pfam" id="PF17766"/>
    </source>
</evidence>
<evidence type="ECO:0000256" key="8">
    <source>
        <dbReference type="PROSITE-ProRule" id="PRU01240"/>
    </source>
</evidence>
<dbReference type="Gene3D" id="3.40.50.200">
    <property type="entry name" value="Peptidase S8/S53 domain"/>
    <property type="match status" value="1"/>
</dbReference>
<dbReference type="GO" id="GO:0004252">
    <property type="term" value="F:serine-type endopeptidase activity"/>
    <property type="evidence" value="ECO:0007669"/>
    <property type="project" value="UniProtKB-UniRule"/>
</dbReference>
<evidence type="ECO:0000313" key="14">
    <source>
        <dbReference type="Proteomes" id="UP000030689"/>
    </source>
</evidence>
<evidence type="ECO:0000256" key="1">
    <source>
        <dbReference type="ARBA" id="ARBA00011073"/>
    </source>
</evidence>
<dbReference type="PROSITE" id="PS00138">
    <property type="entry name" value="SUBTILASE_SER"/>
    <property type="match status" value="1"/>
</dbReference>
<protein>
    <submittedName>
        <fullName evidence="13">Uncharacterized protein</fullName>
    </submittedName>
</protein>
<dbReference type="InterPro" id="IPR010259">
    <property type="entry name" value="S8pro/Inhibitor_I9"/>
</dbReference>
<keyword evidence="2 8" id="KW-0645">Protease</keyword>
<feature type="active site" description="Charge relay system" evidence="7 8">
    <location>
        <position position="145"/>
    </location>
</feature>
<sequence>MAKGGAFSSLLSCLLVLSFLSSVLTVTHDHQDKQDYIVYMGSLPSRADYTPMSHHMSILQEISGESSIEGRLVRSYKRSFNGFAARLTESERERIADMEGVVSVFPNKKLKLQTTASWDFMGLKEGKGTKRNPTVESDTIIGVFDSGIWPESESFSDKGFGPPPKKWKGTCAGGENFACNNKLIGARHYSPGDARDKGGHGTHTSSIAAGSAVANASFFGLGSGTARGAVPASRIAAYRVCDGECRDDVMLSAFDDAIADGVDIITISIGSIDVYPFEKDSVAIGAFHAMSKGILTVNSAGNNGPYKASITSLAPWLLTVAASTTNRVFVTKVVLGDGKTLVGNSVNGFDLKGKKFPLVYGKSAAKSASQAKCAEDCTPDCLDASLVKGKILVCKRSFPYVAYSKGAVAGIFEDGGSDWEQVKGLPYSDLQEEDFDSPEAAVLKSEATFNQTGPKVLSFSSRGPNIIVADILKPDITAPGLEILAAYSLTASPFYDDATHVKYYVESGTSMSCPHGAGVAAYVKTFHPDWSPSMIKSAIMTTEDYIAFLCGMNYNATTVKLISGETVTCTEKILPRNLNYPSMSAKLSGSSSPFTVTFNRTVTNVGIPNSTYKAKIVLNHGSKLNVKVSPSILSMKSVNEKQSFTVTVSGSKLEPELPASANLIWSDGIHNVRSPIVVYAGIFPSLSP</sequence>
<dbReference type="Pfam" id="PF00082">
    <property type="entry name" value="Peptidase_S8"/>
    <property type="match status" value="1"/>
</dbReference>
<gene>
    <name evidence="13" type="ORF">EUTSA_v10015748mg</name>
</gene>
<dbReference type="FunFam" id="3.30.70.80:FF:000002">
    <property type="entry name" value="Subtilisin-like protease SBT5.3"/>
    <property type="match status" value="1"/>
</dbReference>
<feature type="signal peptide" evidence="9">
    <location>
        <begin position="1"/>
        <end position="25"/>
    </location>
</feature>
<dbReference type="InterPro" id="IPR034197">
    <property type="entry name" value="Peptidases_S8_3"/>
</dbReference>
<evidence type="ECO:0000256" key="2">
    <source>
        <dbReference type="ARBA" id="ARBA00022670"/>
    </source>
</evidence>
<dbReference type="Pfam" id="PF17766">
    <property type="entry name" value="fn3_6"/>
    <property type="match status" value="1"/>
</dbReference>
<dbReference type="Gene3D" id="3.30.70.80">
    <property type="entry name" value="Peptidase S8 propeptide/proteinase inhibitor I9"/>
    <property type="match status" value="1"/>
</dbReference>
<comment type="similarity">
    <text evidence="1 8">Belongs to the peptidase S8 family.</text>
</comment>
<evidence type="ECO:0000256" key="4">
    <source>
        <dbReference type="ARBA" id="ARBA00022801"/>
    </source>
</evidence>
<dbReference type="CDD" id="cd02120">
    <property type="entry name" value="PA_subtilisin_like"/>
    <property type="match status" value="1"/>
</dbReference>
<keyword evidence="14" id="KW-1185">Reference proteome</keyword>
<evidence type="ECO:0000313" key="13">
    <source>
        <dbReference type="EMBL" id="ESQ42446.1"/>
    </source>
</evidence>
<dbReference type="InterPro" id="IPR015500">
    <property type="entry name" value="Peptidase_S8_subtilisin-rel"/>
</dbReference>
<dbReference type="Gene3D" id="3.50.30.30">
    <property type="match status" value="1"/>
</dbReference>
<evidence type="ECO:0000256" key="9">
    <source>
        <dbReference type="SAM" id="SignalP"/>
    </source>
</evidence>
<dbReference type="CDD" id="cd04852">
    <property type="entry name" value="Peptidases_S8_3"/>
    <property type="match status" value="1"/>
</dbReference>
<dbReference type="GO" id="GO:0006508">
    <property type="term" value="P:proteolysis"/>
    <property type="evidence" value="ECO:0007669"/>
    <property type="project" value="UniProtKB-KW"/>
</dbReference>
<dbReference type="eggNOG" id="ENOG502QRA7">
    <property type="taxonomic scope" value="Eukaryota"/>
</dbReference>
<accession>V4N9I9</accession>
<dbReference type="Proteomes" id="UP000030689">
    <property type="component" value="Unassembled WGS sequence"/>
</dbReference>
<feature type="active site" description="Charge relay system" evidence="7 8">
    <location>
        <position position="200"/>
    </location>
</feature>
<evidence type="ECO:0000256" key="6">
    <source>
        <dbReference type="ARBA" id="ARBA00023180"/>
    </source>
</evidence>
<dbReference type="EMBL" id="KI517464">
    <property type="protein sequence ID" value="ESQ42446.1"/>
    <property type="molecule type" value="Genomic_DNA"/>
</dbReference>
<dbReference type="Pfam" id="PF05922">
    <property type="entry name" value="Inhibitor_I9"/>
    <property type="match status" value="1"/>
</dbReference>
<dbReference type="Gramene" id="ESQ42446">
    <property type="protein sequence ID" value="ESQ42446"/>
    <property type="gene ID" value="EUTSA_v10015748mg"/>
</dbReference>
<dbReference type="KEGG" id="eus:EUTSA_v10015748mg"/>
<dbReference type="SUPFAM" id="SSF52743">
    <property type="entry name" value="Subtilisin-like"/>
    <property type="match status" value="1"/>
</dbReference>
<dbReference type="InterPro" id="IPR045051">
    <property type="entry name" value="SBT"/>
</dbReference>
<name>V4N9I9_EUTSA</name>
<dbReference type="PRINTS" id="PR00723">
    <property type="entry name" value="SUBTILISIN"/>
</dbReference>
<reference evidence="13 14" key="1">
    <citation type="journal article" date="2013" name="Front. Plant Sci.">
        <title>The Reference Genome of the Halophytic Plant Eutrema salsugineum.</title>
        <authorList>
            <person name="Yang R."/>
            <person name="Jarvis D.E."/>
            <person name="Chen H."/>
            <person name="Beilstein M.A."/>
            <person name="Grimwood J."/>
            <person name="Jenkins J."/>
            <person name="Shu S."/>
            <person name="Prochnik S."/>
            <person name="Xin M."/>
            <person name="Ma C."/>
            <person name="Schmutz J."/>
            <person name="Wing R.A."/>
            <person name="Mitchell-Olds T."/>
            <person name="Schumaker K.S."/>
            <person name="Wang X."/>
        </authorList>
    </citation>
    <scope>NUCLEOTIDE SEQUENCE [LARGE SCALE GENOMIC DNA]</scope>
</reference>
<feature type="active site" description="Charge relay system" evidence="7 8">
    <location>
        <position position="510"/>
    </location>
</feature>